<feature type="transmembrane region" description="Helical" evidence="1">
    <location>
        <begin position="126"/>
        <end position="150"/>
    </location>
</feature>
<keyword evidence="1" id="KW-1133">Transmembrane helix</keyword>
<gene>
    <name evidence="2" type="ORF">SPHA_24185</name>
</gene>
<feature type="transmembrane region" description="Helical" evidence="1">
    <location>
        <begin position="75"/>
        <end position="93"/>
    </location>
</feature>
<keyword evidence="3" id="KW-1185">Reference proteome</keyword>
<organism evidence="2 3">
    <name type="scientific">Acanthosepion pharaonis</name>
    <name type="common">Pharaoh cuttlefish</name>
    <name type="synonym">Sepia pharaonis</name>
    <dbReference type="NCBI Taxonomy" id="158019"/>
    <lineage>
        <taxon>Eukaryota</taxon>
        <taxon>Metazoa</taxon>
        <taxon>Spiralia</taxon>
        <taxon>Lophotrochozoa</taxon>
        <taxon>Mollusca</taxon>
        <taxon>Cephalopoda</taxon>
        <taxon>Coleoidea</taxon>
        <taxon>Decapodiformes</taxon>
        <taxon>Sepiida</taxon>
        <taxon>Sepiina</taxon>
        <taxon>Sepiidae</taxon>
        <taxon>Acanthosepion</taxon>
    </lineage>
</organism>
<reference evidence="2" key="1">
    <citation type="submission" date="2021-01" db="EMBL/GenBank/DDBJ databases">
        <authorList>
            <person name="Li R."/>
            <person name="Bekaert M."/>
        </authorList>
    </citation>
    <scope>NUCLEOTIDE SEQUENCE</scope>
    <source>
        <strain evidence="2">Farmed</strain>
    </source>
</reference>
<protein>
    <submittedName>
        <fullName evidence="2">Uncharacterized protein</fullName>
    </submittedName>
</protein>
<feature type="transmembrane region" description="Helical" evidence="1">
    <location>
        <begin position="50"/>
        <end position="69"/>
    </location>
</feature>
<feature type="transmembrane region" description="Helical" evidence="1">
    <location>
        <begin position="215"/>
        <end position="235"/>
    </location>
</feature>
<feature type="transmembrane region" description="Helical" evidence="1">
    <location>
        <begin position="157"/>
        <end position="179"/>
    </location>
</feature>
<dbReference type="EMBL" id="CAHIKZ030000901">
    <property type="protein sequence ID" value="CAE1244210.1"/>
    <property type="molecule type" value="Genomic_DNA"/>
</dbReference>
<evidence type="ECO:0000313" key="3">
    <source>
        <dbReference type="Proteomes" id="UP000597762"/>
    </source>
</evidence>
<keyword evidence="1" id="KW-0472">Membrane</keyword>
<keyword evidence="1" id="KW-0812">Transmembrane</keyword>
<dbReference type="Proteomes" id="UP000597762">
    <property type="component" value="Unassembled WGS sequence"/>
</dbReference>
<comment type="caution">
    <text evidence="2">The sequence shown here is derived from an EMBL/GenBank/DDBJ whole genome shotgun (WGS) entry which is preliminary data.</text>
</comment>
<sequence>MSLTALFVARPPEIKTRHSRFVLPFILPSVATELKFPPSDQWIELLIRRALSLIHYFFISLLLLLSLSFSPPLPLSILLVYCSLRVLLLFIIFKIYFFHFGINVFSILFSFLFSFFFFAFLSHVSFFFISFFLSFFLCFFLPSFFLSFFLSFCRPSAIFLHSFYFFLFSFELSFVFFSYFSLSCTLLYCKYLSFSMMNFYYNAQTGFSLLTLPSFSHLFLSFLLLVCLSFITFYIYIFPSFFLSLSSFPLFFAYFSSSFFFA</sequence>
<feature type="transmembrane region" description="Helical" evidence="1">
    <location>
        <begin position="241"/>
        <end position="261"/>
    </location>
</feature>
<name>A0A812BUC2_ACAPH</name>
<evidence type="ECO:0000313" key="2">
    <source>
        <dbReference type="EMBL" id="CAE1244210.1"/>
    </source>
</evidence>
<feature type="transmembrane region" description="Helical" evidence="1">
    <location>
        <begin position="100"/>
        <end position="120"/>
    </location>
</feature>
<proteinExistence type="predicted"/>
<evidence type="ECO:0000256" key="1">
    <source>
        <dbReference type="SAM" id="Phobius"/>
    </source>
</evidence>
<dbReference type="AlphaFoldDB" id="A0A812BUC2"/>
<accession>A0A812BUC2</accession>